<dbReference type="AlphaFoldDB" id="A0AA88RRN7"/>
<reference evidence="2" key="1">
    <citation type="submission" date="2022-12" db="EMBL/GenBank/DDBJ databases">
        <title>Draft genome assemblies for two species of Escallonia (Escalloniales).</title>
        <authorList>
            <person name="Chanderbali A."/>
            <person name="Dervinis C."/>
            <person name="Anghel I."/>
            <person name="Soltis D."/>
            <person name="Soltis P."/>
            <person name="Zapata F."/>
        </authorList>
    </citation>
    <scope>NUCLEOTIDE SEQUENCE</scope>
    <source>
        <strain evidence="2">UCBG92.1500</strain>
        <tissue evidence="2">Leaf</tissue>
    </source>
</reference>
<keyword evidence="3" id="KW-1185">Reference proteome</keyword>
<feature type="compositionally biased region" description="Basic and acidic residues" evidence="1">
    <location>
        <begin position="75"/>
        <end position="84"/>
    </location>
</feature>
<feature type="compositionally biased region" description="Polar residues" evidence="1">
    <location>
        <begin position="1"/>
        <end position="26"/>
    </location>
</feature>
<dbReference type="Proteomes" id="UP001187471">
    <property type="component" value="Unassembled WGS sequence"/>
</dbReference>
<dbReference type="PANTHER" id="PTHR31839:SF2">
    <property type="entry name" value="DEHYDRATION-RESPONSIVE ELEMENT-BINDING PROTEIN 1D"/>
    <property type="match status" value="1"/>
</dbReference>
<feature type="region of interest" description="Disordered" evidence="1">
    <location>
        <begin position="1"/>
        <end position="100"/>
    </location>
</feature>
<comment type="caution">
    <text evidence="2">The sequence shown here is derived from an EMBL/GenBank/DDBJ whole genome shotgun (WGS) entry which is preliminary data.</text>
</comment>
<dbReference type="EMBL" id="JAVXUO010000168">
    <property type="protein sequence ID" value="KAK2994833.1"/>
    <property type="molecule type" value="Genomic_DNA"/>
</dbReference>
<organism evidence="2 3">
    <name type="scientific">Escallonia rubra</name>
    <dbReference type="NCBI Taxonomy" id="112253"/>
    <lineage>
        <taxon>Eukaryota</taxon>
        <taxon>Viridiplantae</taxon>
        <taxon>Streptophyta</taxon>
        <taxon>Embryophyta</taxon>
        <taxon>Tracheophyta</taxon>
        <taxon>Spermatophyta</taxon>
        <taxon>Magnoliopsida</taxon>
        <taxon>eudicotyledons</taxon>
        <taxon>Gunneridae</taxon>
        <taxon>Pentapetalae</taxon>
        <taxon>asterids</taxon>
        <taxon>campanulids</taxon>
        <taxon>Escalloniales</taxon>
        <taxon>Escalloniaceae</taxon>
        <taxon>Escallonia</taxon>
    </lineage>
</organism>
<proteinExistence type="predicted"/>
<evidence type="ECO:0000256" key="1">
    <source>
        <dbReference type="SAM" id="MobiDB-lite"/>
    </source>
</evidence>
<evidence type="ECO:0000313" key="2">
    <source>
        <dbReference type="EMBL" id="KAK2994833.1"/>
    </source>
</evidence>
<gene>
    <name evidence="2" type="ORF">RJ640_018815</name>
</gene>
<dbReference type="InterPro" id="IPR045277">
    <property type="entry name" value="DRE1A-I"/>
</dbReference>
<sequence length="155" mass="16844">MDTSSPCSDPNPLGSSSQWSNLSGTYSDEEVILASDRPKRRAGRKKFNETRHPVYRGAAEAFRPRGSGDVSRGAQRKESGKNSDEVSSSNETAEDVQSLPENVLYMDEEAMFDMPGLIASMAEGLLLSPPSCLDNGFGWEDGDNAAEVSLWSYSI</sequence>
<dbReference type="PANTHER" id="PTHR31839">
    <property type="entry name" value="DEHYDRATION-RESPONSIVE ELEMENT-BINDING PROTEIN 1D"/>
    <property type="match status" value="1"/>
</dbReference>
<name>A0AA88RRN7_9ASTE</name>
<accession>A0AA88RRN7</accession>
<dbReference type="GO" id="GO:0003700">
    <property type="term" value="F:DNA-binding transcription factor activity"/>
    <property type="evidence" value="ECO:0007669"/>
    <property type="project" value="InterPro"/>
</dbReference>
<protein>
    <submittedName>
        <fullName evidence="2">Uncharacterized protein</fullName>
    </submittedName>
</protein>
<evidence type="ECO:0000313" key="3">
    <source>
        <dbReference type="Proteomes" id="UP001187471"/>
    </source>
</evidence>